<dbReference type="GO" id="GO:0004521">
    <property type="term" value="F:RNA endonuclease activity"/>
    <property type="evidence" value="ECO:0007669"/>
    <property type="project" value="TreeGrafter"/>
</dbReference>
<dbReference type="RefSeq" id="WP_264654088.1">
    <property type="nucleotide sequence ID" value="NZ_JAOQNN010000002.1"/>
</dbReference>
<comment type="similarity">
    <text evidence="1">Belongs to the PemK/MazF family.</text>
</comment>
<dbReference type="SUPFAM" id="SSF50118">
    <property type="entry name" value="Cell growth inhibitor/plasmid maintenance toxic component"/>
    <property type="match status" value="1"/>
</dbReference>
<keyword evidence="2" id="KW-1277">Toxin-antitoxin system</keyword>
<dbReference type="GO" id="GO:0016787">
    <property type="term" value="F:hydrolase activity"/>
    <property type="evidence" value="ECO:0007669"/>
    <property type="project" value="UniProtKB-KW"/>
</dbReference>
<dbReference type="GO" id="GO:0003677">
    <property type="term" value="F:DNA binding"/>
    <property type="evidence" value="ECO:0007669"/>
    <property type="project" value="InterPro"/>
</dbReference>
<comment type="caution">
    <text evidence="3">The sequence shown here is derived from an EMBL/GenBank/DDBJ whole genome shotgun (WGS) entry which is preliminary data.</text>
</comment>
<dbReference type="PANTHER" id="PTHR33988:SF2">
    <property type="entry name" value="ENDORIBONUCLEASE MAZF"/>
    <property type="match status" value="1"/>
</dbReference>
<dbReference type="InterPro" id="IPR011067">
    <property type="entry name" value="Plasmid_toxin/cell-grow_inhib"/>
</dbReference>
<dbReference type="GO" id="GO:0006402">
    <property type="term" value="P:mRNA catabolic process"/>
    <property type="evidence" value="ECO:0007669"/>
    <property type="project" value="TreeGrafter"/>
</dbReference>
<dbReference type="AlphaFoldDB" id="A0AAW5TTG6"/>
<name>A0AAW5TTG6_9LACT</name>
<dbReference type="Gene3D" id="2.30.30.110">
    <property type="match status" value="1"/>
</dbReference>
<dbReference type="GO" id="GO:0016075">
    <property type="term" value="P:rRNA catabolic process"/>
    <property type="evidence" value="ECO:0007669"/>
    <property type="project" value="TreeGrafter"/>
</dbReference>
<evidence type="ECO:0000256" key="2">
    <source>
        <dbReference type="ARBA" id="ARBA00022649"/>
    </source>
</evidence>
<sequence length="147" mass="17358">MSITEEREKENKLNEWRPEKKRLSLNWIRLSKSQKNRHFATGDIFYCDLGENIGYEITKSRPVIVLSDSHYNKNGMVIVAPLTKNLFRHKTTYFLKKEKYDFLECDSCVKTSQMRSVASIRMTTKLGKVDSDDLRNIKSRIKILFNF</sequence>
<dbReference type="InterPro" id="IPR003477">
    <property type="entry name" value="PemK-like"/>
</dbReference>
<evidence type="ECO:0000313" key="3">
    <source>
        <dbReference type="EMBL" id="MCW2282163.1"/>
    </source>
</evidence>
<accession>A0AAW5TTG6</accession>
<proteinExistence type="inferred from homology"/>
<evidence type="ECO:0000256" key="1">
    <source>
        <dbReference type="ARBA" id="ARBA00007521"/>
    </source>
</evidence>
<gene>
    <name evidence="3" type="ORF">M2256_002685</name>
</gene>
<dbReference type="Proteomes" id="UP001207687">
    <property type="component" value="Unassembled WGS sequence"/>
</dbReference>
<organism evidence="3 4">
    <name type="scientific">Lactococcus lactis</name>
    <dbReference type="NCBI Taxonomy" id="1358"/>
    <lineage>
        <taxon>Bacteria</taxon>
        <taxon>Bacillati</taxon>
        <taxon>Bacillota</taxon>
        <taxon>Bacilli</taxon>
        <taxon>Lactobacillales</taxon>
        <taxon>Streptococcaceae</taxon>
        <taxon>Lactococcus</taxon>
    </lineage>
</organism>
<dbReference type="EC" id="3.1.-.-" evidence="3"/>
<protein>
    <submittedName>
        <fullName evidence="3">mRNA interferase MazF</fullName>
        <ecNumber evidence="3">3.1.-.-</ecNumber>
    </submittedName>
</protein>
<evidence type="ECO:0000313" key="4">
    <source>
        <dbReference type="Proteomes" id="UP001207687"/>
    </source>
</evidence>
<dbReference type="EMBL" id="JAOQNN010000002">
    <property type="protein sequence ID" value="MCW2282163.1"/>
    <property type="molecule type" value="Genomic_DNA"/>
</dbReference>
<reference evidence="3" key="1">
    <citation type="submission" date="2023-08" db="EMBL/GenBank/DDBJ databases">
        <title>Genomic analyses of the natural microbiome of Caenorhabditis elegans.</title>
        <authorList>
            <person name="Samuel B."/>
        </authorList>
    </citation>
    <scope>NUCLEOTIDE SEQUENCE</scope>
    <source>
        <strain evidence="3">BIGb0220</strain>
    </source>
</reference>
<dbReference type="Pfam" id="PF02452">
    <property type="entry name" value="PemK_toxin"/>
    <property type="match status" value="1"/>
</dbReference>
<keyword evidence="3" id="KW-0378">Hydrolase</keyword>
<dbReference type="PANTHER" id="PTHR33988">
    <property type="entry name" value="ENDORIBONUCLEASE MAZF-RELATED"/>
    <property type="match status" value="1"/>
</dbReference>